<dbReference type="EMBL" id="AP009180">
    <property type="protein sequence ID" value="BAF35088.1"/>
    <property type="molecule type" value="Genomic_DNA"/>
</dbReference>
<dbReference type="HOGENOM" id="CLU_3213784_0_0_6"/>
<dbReference type="AlphaFoldDB" id="Q05FT3"/>
<dbReference type="KEGG" id="crp:CRP_057"/>
<accession>Q05FT3</accession>
<gene>
    <name evidence="1" type="ordered locus">CRP_057</name>
</gene>
<sequence>MSFAIRYKKERFISFLKRFKKSINRKVIFINKKKNVKNKILKKIK</sequence>
<proteinExistence type="predicted"/>
<dbReference type="Proteomes" id="UP000000777">
    <property type="component" value="Chromosome"/>
</dbReference>
<organism evidence="1 2">
    <name type="scientific">Carsonella ruddii (strain PV)</name>
    <dbReference type="NCBI Taxonomy" id="387662"/>
    <lineage>
        <taxon>Bacteria</taxon>
        <taxon>Pseudomonadati</taxon>
        <taxon>Pseudomonadota</taxon>
        <taxon>Gammaproteobacteria</taxon>
        <taxon>Oceanospirillales</taxon>
        <taxon>Halomonadaceae</taxon>
        <taxon>Zymobacter group</taxon>
        <taxon>Candidatus Carsonella</taxon>
    </lineage>
</organism>
<evidence type="ECO:0000313" key="1">
    <source>
        <dbReference type="EMBL" id="BAF35088.1"/>
    </source>
</evidence>
<name>Q05FT3_CARRP</name>
<dbReference type="RefSeq" id="WP_011672280.1">
    <property type="nucleotide sequence ID" value="NC_008512.1"/>
</dbReference>
<protein>
    <submittedName>
        <fullName evidence="1">Uncharacterized protein</fullName>
    </submittedName>
</protein>
<evidence type="ECO:0000313" key="2">
    <source>
        <dbReference type="Proteomes" id="UP000000777"/>
    </source>
</evidence>
<reference evidence="1 2" key="1">
    <citation type="journal article" date="2006" name="Science">
        <title>The 160-kilobase genome of the bacterial endosymbiont Carsonella.</title>
        <authorList>
            <person name="Nakabachi A."/>
            <person name="Yamashita A."/>
            <person name="Toh H."/>
            <person name="Ishikawa H."/>
            <person name="Dunbar H."/>
            <person name="Moran N."/>
            <person name="Hattori M."/>
        </authorList>
    </citation>
    <scope>NUCLEOTIDE SEQUENCE [LARGE SCALE GENOMIC DNA]</scope>
    <source>
        <strain evidence="1 2">PV</strain>
    </source>
</reference>